<sequence length="85" mass="10072">MLRTIAQRQRTAIVAPIRAAITRQYTDKFSERENAYENKYIREQEMKKIQALRDQLDKAKKQVDELEAKIGEHHRESTASKDQKK</sequence>
<comment type="caution">
    <text evidence="1">The sequence shown here is derived from an EMBL/GenBank/DDBJ whole genome shotgun (WGS) entry which is preliminary data.</text>
</comment>
<proteinExistence type="predicted"/>
<evidence type="ECO:0000313" key="1">
    <source>
        <dbReference type="EMBL" id="KAJ2879254.1"/>
    </source>
</evidence>
<name>A0ACC1LSP8_9FUNG</name>
<protein>
    <submittedName>
        <fullName evidence="1">Uncharacterized protein</fullName>
    </submittedName>
</protein>
<accession>A0ACC1LSP8</accession>
<evidence type="ECO:0000313" key="2">
    <source>
        <dbReference type="Proteomes" id="UP001139981"/>
    </source>
</evidence>
<gene>
    <name evidence="1" type="ORF">IWW38_006151</name>
</gene>
<reference evidence="1" key="1">
    <citation type="submission" date="2022-07" db="EMBL/GenBank/DDBJ databases">
        <title>Phylogenomic reconstructions and comparative analyses of Kickxellomycotina fungi.</title>
        <authorList>
            <person name="Reynolds N.K."/>
            <person name="Stajich J.E."/>
            <person name="Barry K."/>
            <person name="Grigoriev I.V."/>
            <person name="Crous P."/>
            <person name="Smith M.E."/>
        </authorList>
    </citation>
    <scope>NUCLEOTIDE SEQUENCE</scope>
    <source>
        <strain evidence="1">CBS 190363</strain>
    </source>
</reference>
<organism evidence="1 2">
    <name type="scientific">Coemansia aciculifera</name>
    <dbReference type="NCBI Taxonomy" id="417176"/>
    <lineage>
        <taxon>Eukaryota</taxon>
        <taxon>Fungi</taxon>
        <taxon>Fungi incertae sedis</taxon>
        <taxon>Zoopagomycota</taxon>
        <taxon>Kickxellomycotina</taxon>
        <taxon>Kickxellomycetes</taxon>
        <taxon>Kickxellales</taxon>
        <taxon>Kickxellaceae</taxon>
        <taxon>Coemansia</taxon>
    </lineage>
</organism>
<dbReference type="Proteomes" id="UP001139981">
    <property type="component" value="Unassembled WGS sequence"/>
</dbReference>
<keyword evidence="2" id="KW-1185">Reference proteome</keyword>
<dbReference type="EMBL" id="JANBVB010003355">
    <property type="protein sequence ID" value="KAJ2879254.1"/>
    <property type="molecule type" value="Genomic_DNA"/>
</dbReference>